<protein>
    <submittedName>
        <fullName evidence="2">Transposase IS4</fullName>
    </submittedName>
</protein>
<sequence length="228" mass="26334">MFWENETDTHSSLMSKALSRVNKFEYILSHFHVADNMTLDTTKDKFAKVRPLFDHLNQKFIEHSICEEMHSIDEAMVPSFGRRSCKQFILGKPIRYGYKLWVGATRLGYINWFEPYQGASANISTKYAELVVGPSVVLEYSDILKQKWPGVQMHLLFDNFFSAIPLLELLSEKNFRGTGTIRENRISNNNLKDSGEIKKEPRGSYDYRKVVDNDIIVVISSSVCTEYL</sequence>
<dbReference type="PANTHER" id="PTHR47055">
    <property type="entry name" value="DDE_TNP_1_7 DOMAIN-CONTAINING PROTEIN"/>
    <property type="match status" value="1"/>
</dbReference>
<accession>A0AAW1HRN8</accession>
<evidence type="ECO:0000259" key="1">
    <source>
        <dbReference type="Pfam" id="PF13843"/>
    </source>
</evidence>
<dbReference type="InterPro" id="IPR029526">
    <property type="entry name" value="PGBD"/>
</dbReference>
<organism evidence="2 3">
    <name type="scientific">Popillia japonica</name>
    <name type="common">Japanese beetle</name>
    <dbReference type="NCBI Taxonomy" id="7064"/>
    <lineage>
        <taxon>Eukaryota</taxon>
        <taxon>Metazoa</taxon>
        <taxon>Ecdysozoa</taxon>
        <taxon>Arthropoda</taxon>
        <taxon>Hexapoda</taxon>
        <taxon>Insecta</taxon>
        <taxon>Pterygota</taxon>
        <taxon>Neoptera</taxon>
        <taxon>Endopterygota</taxon>
        <taxon>Coleoptera</taxon>
        <taxon>Polyphaga</taxon>
        <taxon>Scarabaeiformia</taxon>
        <taxon>Scarabaeidae</taxon>
        <taxon>Rutelinae</taxon>
        <taxon>Popillia</taxon>
    </lineage>
</organism>
<reference evidence="2 3" key="1">
    <citation type="journal article" date="2024" name="BMC Genomics">
        <title>De novo assembly and annotation of Popillia japonica's genome with initial clues to its potential as an invasive pest.</title>
        <authorList>
            <person name="Cucini C."/>
            <person name="Boschi S."/>
            <person name="Funari R."/>
            <person name="Cardaioli E."/>
            <person name="Iannotti N."/>
            <person name="Marturano G."/>
            <person name="Paoli F."/>
            <person name="Bruttini M."/>
            <person name="Carapelli A."/>
            <person name="Frati F."/>
            <person name="Nardi F."/>
        </authorList>
    </citation>
    <scope>NUCLEOTIDE SEQUENCE [LARGE SCALE GENOMIC DNA]</scope>
    <source>
        <strain evidence="2">DMR45628</strain>
    </source>
</reference>
<dbReference type="EMBL" id="JASPKY010001099">
    <property type="protein sequence ID" value="KAK9679081.1"/>
    <property type="molecule type" value="Genomic_DNA"/>
</dbReference>
<evidence type="ECO:0000313" key="3">
    <source>
        <dbReference type="Proteomes" id="UP001458880"/>
    </source>
</evidence>
<keyword evidence="3" id="KW-1185">Reference proteome</keyword>
<name>A0AAW1HRN8_POPJA</name>
<dbReference type="InterPro" id="IPR052638">
    <property type="entry name" value="PiggyBac_TE-derived"/>
</dbReference>
<dbReference type="AlphaFoldDB" id="A0AAW1HRN8"/>
<dbReference type="GO" id="GO:0043565">
    <property type="term" value="F:sequence-specific DNA binding"/>
    <property type="evidence" value="ECO:0007669"/>
    <property type="project" value="TreeGrafter"/>
</dbReference>
<evidence type="ECO:0000313" key="2">
    <source>
        <dbReference type="EMBL" id="KAK9679081.1"/>
    </source>
</evidence>
<dbReference type="PANTHER" id="PTHR47055:SF3">
    <property type="entry name" value="PHORBOL-ESTER_DAG-TYPE DOMAIN-CONTAINING PROTEIN"/>
    <property type="match status" value="1"/>
</dbReference>
<dbReference type="Proteomes" id="UP001458880">
    <property type="component" value="Unassembled WGS sequence"/>
</dbReference>
<dbReference type="Pfam" id="PF13843">
    <property type="entry name" value="DDE_Tnp_1_7"/>
    <property type="match status" value="1"/>
</dbReference>
<feature type="domain" description="PiggyBac transposable element-derived protein" evidence="1">
    <location>
        <begin position="1"/>
        <end position="210"/>
    </location>
</feature>
<proteinExistence type="predicted"/>
<gene>
    <name evidence="2" type="ORF">QE152_g40314</name>
</gene>
<comment type="caution">
    <text evidence="2">The sequence shown here is derived from an EMBL/GenBank/DDBJ whole genome shotgun (WGS) entry which is preliminary data.</text>
</comment>